<feature type="binding site" evidence="6">
    <location>
        <position position="201"/>
    </location>
    <ligand>
        <name>FAD</name>
        <dbReference type="ChEBI" id="CHEBI:57692"/>
    </ligand>
</feature>
<proteinExistence type="inferred from homology"/>
<reference evidence="9 10" key="1">
    <citation type="journal article" date="2018" name="Evol. Lett.">
        <title>Horizontal gene cluster transfer increased hallucinogenic mushroom diversity.</title>
        <authorList>
            <person name="Reynolds H.T."/>
            <person name="Vijayakumar V."/>
            <person name="Gluck-Thaler E."/>
            <person name="Korotkin H.B."/>
            <person name="Matheny P.B."/>
            <person name="Slot J.C."/>
        </authorList>
    </citation>
    <scope>NUCLEOTIDE SEQUENCE [LARGE SCALE GENOMIC DNA]</scope>
    <source>
        <strain evidence="9 10">SRW20</strain>
    </source>
</reference>
<keyword evidence="10" id="KW-1185">Reference proteome</keyword>
<evidence type="ECO:0000313" key="10">
    <source>
        <dbReference type="Proteomes" id="UP000284706"/>
    </source>
</evidence>
<evidence type="ECO:0000256" key="1">
    <source>
        <dbReference type="ARBA" id="ARBA00001974"/>
    </source>
</evidence>
<dbReference type="InterPro" id="IPR017938">
    <property type="entry name" value="Riboflavin_synthase-like_b-brl"/>
</dbReference>
<feature type="binding site" evidence="6">
    <location>
        <position position="152"/>
    </location>
    <ligand>
        <name>FAD</name>
        <dbReference type="ChEBI" id="CHEBI:57692"/>
    </ligand>
</feature>
<evidence type="ECO:0000256" key="5">
    <source>
        <dbReference type="ARBA" id="ARBA00023002"/>
    </source>
</evidence>
<dbReference type="CDD" id="cd06183">
    <property type="entry name" value="cyt_b5_reduct_like"/>
    <property type="match status" value="1"/>
</dbReference>
<keyword evidence="3 6" id="KW-0285">Flavoprotein</keyword>
<name>A0A409XXN5_9AGAR</name>
<evidence type="ECO:0000256" key="6">
    <source>
        <dbReference type="PIRSR" id="PIRSR601834-1"/>
    </source>
</evidence>
<keyword evidence="7" id="KW-0812">Transmembrane</keyword>
<dbReference type="Gene3D" id="3.40.50.80">
    <property type="entry name" value="Nucleotide-binding domain of ferredoxin-NADP reductase (FNR) module"/>
    <property type="match status" value="1"/>
</dbReference>
<dbReference type="SUPFAM" id="SSF63380">
    <property type="entry name" value="Riboflavin synthase domain-like"/>
    <property type="match status" value="1"/>
</dbReference>
<evidence type="ECO:0000256" key="2">
    <source>
        <dbReference type="ARBA" id="ARBA00006105"/>
    </source>
</evidence>
<keyword evidence="4 6" id="KW-0274">FAD</keyword>
<keyword evidence="7" id="KW-1133">Transmembrane helix</keyword>
<dbReference type="PANTHER" id="PTHR19370">
    <property type="entry name" value="NADH-CYTOCHROME B5 REDUCTASE"/>
    <property type="match status" value="1"/>
</dbReference>
<dbReference type="EMBL" id="NHYE01001424">
    <property type="protein sequence ID" value="PPQ95495.1"/>
    <property type="molecule type" value="Genomic_DNA"/>
</dbReference>
<dbReference type="PRINTS" id="PR00406">
    <property type="entry name" value="CYTB5RDTASE"/>
</dbReference>
<feature type="binding site" evidence="6">
    <location>
        <position position="159"/>
    </location>
    <ligand>
        <name>FAD</name>
        <dbReference type="ChEBI" id="CHEBI:57692"/>
    </ligand>
</feature>
<comment type="cofactor">
    <cofactor evidence="1 6">
        <name>FAD</name>
        <dbReference type="ChEBI" id="CHEBI:57692"/>
    </cofactor>
</comment>
<dbReference type="InterPro" id="IPR017927">
    <property type="entry name" value="FAD-bd_FR_type"/>
</dbReference>
<dbReference type="OrthoDB" id="432685at2759"/>
<sequence length="359" mass="40979">MWRQLARRRLPSSRLLIPTPPHRIQNTQKRWTSRVAAPSKSEGYTQDKRLATISIAFLAGFSIYFFLDDPVLPTSQGQLSPKHFTPSLVLSSEDSGPNSKLIKLAIPKHLIPSKNFNPIWSVYIKDDDIQVERAYTPLSGVDENGHMTFWIKRYPRGEVGRWLHTKQPGDKIELRGPLTTWPWREDTWDEIVMISGGTGITPFVQLFNNVIRSEETVDTRFTLLHSSRTPEELPPPALLDPLVQYADQHPDKFKLHIFVDDETGSKRVESLPRLNTGRITENELRQYLGLKSKQTSWWSKFWHRTPPQDEAKRKILFLVCGPEPMIAAIAGPYGRNFSQGPVGGALGRIGYTSNQVYKL</sequence>
<evidence type="ECO:0000256" key="4">
    <source>
        <dbReference type="ARBA" id="ARBA00022827"/>
    </source>
</evidence>
<dbReference type="InterPro" id="IPR008333">
    <property type="entry name" value="Cbr1-like_FAD-bd_dom"/>
</dbReference>
<dbReference type="Pfam" id="PF00970">
    <property type="entry name" value="FAD_binding_6"/>
    <property type="match status" value="1"/>
</dbReference>
<evidence type="ECO:0000256" key="3">
    <source>
        <dbReference type="ARBA" id="ARBA00022630"/>
    </source>
</evidence>
<comment type="similarity">
    <text evidence="2">Belongs to the flavoprotein pyridine nucleotide cytochrome reductase family.</text>
</comment>
<dbReference type="SUPFAM" id="SSF52343">
    <property type="entry name" value="Ferredoxin reductase-like, C-terminal NADP-linked domain"/>
    <property type="match status" value="1"/>
</dbReference>
<dbReference type="InterPro" id="IPR001834">
    <property type="entry name" value="CBR-like"/>
</dbReference>
<feature type="transmembrane region" description="Helical" evidence="7">
    <location>
        <begin position="50"/>
        <end position="67"/>
    </location>
</feature>
<protein>
    <recommendedName>
        <fullName evidence="8">FAD-binding FR-type domain-containing protein</fullName>
    </recommendedName>
</protein>
<evidence type="ECO:0000259" key="8">
    <source>
        <dbReference type="PROSITE" id="PS51384"/>
    </source>
</evidence>
<dbReference type="STRING" id="231916.A0A409XXN5"/>
<feature type="domain" description="FAD-binding FR-type" evidence="8">
    <location>
        <begin position="82"/>
        <end position="184"/>
    </location>
</feature>
<evidence type="ECO:0000256" key="7">
    <source>
        <dbReference type="SAM" id="Phobius"/>
    </source>
</evidence>
<organism evidence="9 10">
    <name type="scientific">Gymnopilus dilepis</name>
    <dbReference type="NCBI Taxonomy" id="231916"/>
    <lineage>
        <taxon>Eukaryota</taxon>
        <taxon>Fungi</taxon>
        <taxon>Dikarya</taxon>
        <taxon>Basidiomycota</taxon>
        <taxon>Agaricomycotina</taxon>
        <taxon>Agaricomycetes</taxon>
        <taxon>Agaricomycetidae</taxon>
        <taxon>Agaricales</taxon>
        <taxon>Agaricineae</taxon>
        <taxon>Hymenogastraceae</taxon>
        <taxon>Gymnopilus</taxon>
    </lineage>
</organism>
<feature type="binding site" evidence="6">
    <location>
        <position position="133"/>
    </location>
    <ligand>
        <name>FAD</name>
        <dbReference type="ChEBI" id="CHEBI:57692"/>
    </ligand>
</feature>
<dbReference type="PANTHER" id="PTHR19370:SF184">
    <property type="entry name" value="NADH-CYTOCHROME B5 REDUCTASE-LIKE"/>
    <property type="match status" value="1"/>
</dbReference>
<feature type="binding site" evidence="6">
    <location>
        <position position="135"/>
    </location>
    <ligand>
        <name>FAD</name>
        <dbReference type="ChEBI" id="CHEBI:57692"/>
    </ligand>
</feature>
<dbReference type="Proteomes" id="UP000284706">
    <property type="component" value="Unassembled WGS sequence"/>
</dbReference>
<dbReference type="InterPro" id="IPR001433">
    <property type="entry name" value="OxRdtase_FAD/NAD-bd"/>
</dbReference>
<dbReference type="Pfam" id="PF00175">
    <property type="entry name" value="NAD_binding_1"/>
    <property type="match status" value="1"/>
</dbReference>
<dbReference type="Gene3D" id="2.40.30.10">
    <property type="entry name" value="Translation factors"/>
    <property type="match status" value="1"/>
</dbReference>
<comment type="caution">
    <text evidence="9">The sequence shown here is derived from an EMBL/GenBank/DDBJ whole genome shotgun (WGS) entry which is preliminary data.</text>
</comment>
<dbReference type="InterPro" id="IPR039261">
    <property type="entry name" value="FNR_nucleotide-bd"/>
</dbReference>
<accession>A0A409XXN5</accession>
<keyword evidence="7" id="KW-0472">Membrane</keyword>
<dbReference type="PROSITE" id="PS51384">
    <property type="entry name" value="FAD_FR"/>
    <property type="match status" value="1"/>
</dbReference>
<dbReference type="AlphaFoldDB" id="A0A409XXN5"/>
<keyword evidence="5" id="KW-0560">Oxidoreductase</keyword>
<dbReference type="GO" id="GO:0016491">
    <property type="term" value="F:oxidoreductase activity"/>
    <property type="evidence" value="ECO:0007669"/>
    <property type="project" value="UniProtKB-KW"/>
</dbReference>
<evidence type="ECO:0000313" key="9">
    <source>
        <dbReference type="EMBL" id="PPQ95495.1"/>
    </source>
</evidence>
<dbReference type="InParanoid" id="A0A409XXN5"/>
<gene>
    <name evidence="9" type="ORF">CVT26_008522</name>
</gene>